<sequence length="181" mass="20051">MARFYPALTGQHEHFIASQKIFFTASAPQQGRINLSPKGLDSLRILGPNRVAYLDLTGSGNETAAHLLENGRMTLMFCSFDADPLILRLYGQGRAVKPRDADWAALRGHFPALPGERQIIDLNIDSVQTSCGYAVPQYVYTGERDTLARWAEKKGPAGLLDYWREKNRMSIDGLPSGLLEG</sequence>
<comment type="caution">
    <text evidence="2">The sequence shown here is derived from an EMBL/GenBank/DDBJ whole genome shotgun (WGS) entry which is preliminary data.</text>
</comment>
<dbReference type="SUPFAM" id="SSF50475">
    <property type="entry name" value="FMN-binding split barrel"/>
    <property type="match status" value="1"/>
</dbReference>
<dbReference type="Gene3D" id="2.30.110.10">
    <property type="entry name" value="Electron Transport, Fmn-binding Protein, Chain A"/>
    <property type="match status" value="1"/>
</dbReference>
<dbReference type="AlphaFoldDB" id="A0A401JH91"/>
<dbReference type="InterPro" id="IPR011576">
    <property type="entry name" value="Pyridox_Oxase_N"/>
</dbReference>
<reference evidence="2 3" key="1">
    <citation type="journal article" date="2019" name="Front. Microbiol.">
        <title>Genomes of Neutrophilic Sulfur-Oxidizing Chemolithoautotrophs Representing 9 Proteobacterial Species From 8 Genera.</title>
        <authorList>
            <person name="Watanabe T."/>
            <person name="Kojima H."/>
            <person name="Umezawa K."/>
            <person name="Hori C."/>
            <person name="Takasuka T.E."/>
            <person name="Kato Y."/>
            <person name="Fukui M."/>
        </authorList>
    </citation>
    <scope>NUCLEOTIDE SEQUENCE [LARGE SCALE GENOMIC DNA]</scope>
    <source>
        <strain evidence="2 3">TTN</strain>
    </source>
</reference>
<dbReference type="RefSeq" id="WP_124706101.1">
    <property type="nucleotide sequence ID" value="NZ_BGOW01000038.1"/>
</dbReference>
<dbReference type="InterPro" id="IPR012349">
    <property type="entry name" value="Split_barrel_FMN-bd"/>
</dbReference>
<evidence type="ECO:0000259" key="1">
    <source>
        <dbReference type="Pfam" id="PF01243"/>
    </source>
</evidence>
<dbReference type="Pfam" id="PF01243">
    <property type="entry name" value="PNPOx_N"/>
    <property type="match status" value="1"/>
</dbReference>
<dbReference type="PANTHER" id="PTHR39336">
    <property type="entry name" value="PYRIDOXAMINE PHOSPHATE OXIDASE FAMILY PROTEIN (AFU_ORTHOLOGUE AFUA_6G11440)"/>
    <property type="match status" value="1"/>
</dbReference>
<dbReference type="OrthoDB" id="115989at2"/>
<organism evidence="2 3">
    <name type="scientific">Sulfuriferula multivorans</name>
    <dbReference type="NCBI Taxonomy" id="1559896"/>
    <lineage>
        <taxon>Bacteria</taxon>
        <taxon>Pseudomonadati</taxon>
        <taxon>Pseudomonadota</taxon>
        <taxon>Betaproteobacteria</taxon>
        <taxon>Nitrosomonadales</taxon>
        <taxon>Sulfuricellaceae</taxon>
        <taxon>Sulfuriferula</taxon>
    </lineage>
</organism>
<accession>A0A401JH91</accession>
<evidence type="ECO:0000313" key="3">
    <source>
        <dbReference type="Proteomes" id="UP000286806"/>
    </source>
</evidence>
<dbReference type="Proteomes" id="UP000286806">
    <property type="component" value="Unassembled WGS sequence"/>
</dbReference>
<feature type="domain" description="Pyridoxamine 5'-phosphate oxidase N-terminal" evidence="1">
    <location>
        <begin position="8"/>
        <end position="131"/>
    </location>
</feature>
<dbReference type="PANTHER" id="PTHR39336:SF1">
    <property type="entry name" value="PYRIDOXAMINE PHOSPHATE OXIDASE FAMILY PROTEIN (AFU_ORTHOLOGUE AFUA_6G11440)"/>
    <property type="match status" value="1"/>
</dbReference>
<gene>
    <name evidence="2" type="ORF">SFMTTN_3181</name>
</gene>
<keyword evidence="3" id="KW-1185">Reference proteome</keyword>
<evidence type="ECO:0000313" key="2">
    <source>
        <dbReference type="EMBL" id="GBL47346.1"/>
    </source>
</evidence>
<name>A0A401JH91_9PROT</name>
<proteinExistence type="predicted"/>
<protein>
    <recommendedName>
        <fullName evidence="1">Pyridoxamine 5'-phosphate oxidase N-terminal domain-containing protein</fullName>
    </recommendedName>
</protein>
<dbReference type="EMBL" id="BGOW01000038">
    <property type="protein sequence ID" value="GBL47346.1"/>
    <property type="molecule type" value="Genomic_DNA"/>
</dbReference>